<organism evidence="1 2">
    <name type="scientific">Flavobacterium okayamense</name>
    <dbReference type="NCBI Taxonomy" id="2830782"/>
    <lineage>
        <taxon>Bacteria</taxon>
        <taxon>Pseudomonadati</taxon>
        <taxon>Bacteroidota</taxon>
        <taxon>Flavobacteriia</taxon>
        <taxon>Flavobacteriales</taxon>
        <taxon>Flavobacteriaceae</taxon>
        <taxon>Flavobacterium</taxon>
    </lineage>
</organism>
<protein>
    <submittedName>
        <fullName evidence="1">Uncharacterized protein</fullName>
    </submittedName>
</protein>
<keyword evidence="2" id="KW-1185">Reference proteome</keyword>
<evidence type="ECO:0000313" key="1">
    <source>
        <dbReference type="EMBL" id="BCY27676.1"/>
    </source>
</evidence>
<accession>A0ABM7S3J4</accession>
<sequence length="115" mass="13672">MDENFKIIKSEDGKKVLQASLYVENGTNFDVYYFILEDSNFVEFKENGEELNFKGAKIIDKTFYSKMSPCELHYFLSSNRNLYLVKESDNKFFGWYLFYQYTSKNTIISVQTTRI</sequence>
<dbReference type="Proteomes" id="UP000825258">
    <property type="component" value="Chromosome"/>
</dbReference>
<reference evidence="1 2" key="1">
    <citation type="submission" date="2021-06" db="EMBL/GenBank/DDBJ databases">
        <title>Whole genome sequences of Flavobacterium sp. KK2020170 and assembly.</title>
        <authorList>
            <person name="Kitahara K."/>
            <person name="Miyoshi S."/>
            <person name="Uesaka K."/>
        </authorList>
    </citation>
    <scope>NUCLEOTIDE SEQUENCE [LARGE SCALE GENOMIC DNA]</scope>
    <source>
        <strain evidence="1 2">KK2020170</strain>
    </source>
</reference>
<gene>
    <name evidence="1" type="ORF">KK2020170_05440</name>
</gene>
<proteinExistence type="predicted"/>
<dbReference type="EMBL" id="AP024749">
    <property type="protein sequence ID" value="BCY27676.1"/>
    <property type="molecule type" value="Genomic_DNA"/>
</dbReference>
<evidence type="ECO:0000313" key="2">
    <source>
        <dbReference type="Proteomes" id="UP000825258"/>
    </source>
</evidence>
<name>A0ABM7S3J4_9FLAO</name>